<feature type="signal peptide" evidence="1">
    <location>
        <begin position="1"/>
        <end position="19"/>
    </location>
</feature>
<dbReference type="SUPFAM" id="SSF56047">
    <property type="entry name" value="Ribosomal protein S8"/>
    <property type="match status" value="1"/>
</dbReference>
<evidence type="ECO:0000256" key="1">
    <source>
        <dbReference type="SAM" id="SignalP"/>
    </source>
</evidence>
<dbReference type="Pfam" id="PF03080">
    <property type="entry name" value="Neprosin"/>
    <property type="match status" value="1"/>
</dbReference>
<proteinExistence type="predicted"/>
<evidence type="ECO:0000259" key="2">
    <source>
        <dbReference type="PROSITE" id="PS52045"/>
    </source>
</evidence>
<dbReference type="Pfam" id="PF14365">
    <property type="entry name" value="Neprosin_AP"/>
    <property type="match status" value="1"/>
</dbReference>
<keyword evidence="4" id="KW-1185">Reference proteome</keyword>
<dbReference type="GO" id="GO:0006412">
    <property type="term" value="P:translation"/>
    <property type="evidence" value="ECO:0007669"/>
    <property type="project" value="InterPro"/>
</dbReference>
<accession>A0AAF0QNC6</accession>
<sequence>MTLIFTPLCFIILVWTTIAFCLVEGYGSSRNADLALETIHGDIYDCVDVYKQPTLLHPMPHKERIKMTIAKELEKQRLVKAKRLQKDENIYFKAEEFWLNKKGCSIGTVPIRRLTQEQLQNAKDASLSMANKSLAEDIIDFAGISINASPEIKSFTSVTATITLYNLTVNGLGQYSSATIFHQSADNATNFEQIQAGWIVHPQLYGDSRTRLYSHWTTDGGQKTGCYNNICPGFVQLDTDVPIDYAFPKISRSMYDDYELEIQIYKDEDYYLLFQGLFSIGFWPETMFNELRNGSQVVRYGGQAFTPAGEQYSPPMGNGNFQDGNPHTTCHMRQVLLRGIEYTTIDWLLEPYGGQSYIGEFEYVDDHRSGKIVVELNGRLNKCGVISPRFDVGD</sequence>
<dbReference type="InterPro" id="IPR004314">
    <property type="entry name" value="Neprosin"/>
</dbReference>
<keyword evidence="1" id="KW-0732">Signal</keyword>
<dbReference type="InterPro" id="IPR053168">
    <property type="entry name" value="Glutamic_endopeptidase"/>
</dbReference>
<dbReference type="EMBL" id="CP133615">
    <property type="protein sequence ID" value="WMV26461.1"/>
    <property type="molecule type" value="Genomic_DNA"/>
</dbReference>
<name>A0AAF0QNC6_SOLVR</name>
<dbReference type="AlphaFoldDB" id="A0AAF0QNC6"/>
<dbReference type="PANTHER" id="PTHR31589:SF242">
    <property type="entry name" value="NEPROSIN DOMAIN-CONTAINING PROTEIN"/>
    <property type="match status" value="1"/>
</dbReference>
<dbReference type="GO" id="GO:0003735">
    <property type="term" value="F:structural constituent of ribosome"/>
    <property type="evidence" value="ECO:0007669"/>
    <property type="project" value="InterPro"/>
</dbReference>
<organism evidence="3 4">
    <name type="scientific">Solanum verrucosum</name>
    <dbReference type="NCBI Taxonomy" id="315347"/>
    <lineage>
        <taxon>Eukaryota</taxon>
        <taxon>Viridiplantae</taxon>
        <taxon>Streptophyta</taxon>
        <taxon>Embryophyta</taxon>
        <taxon>Tracheophyta</taxon>
        <taxon>Spermatophyta</taxon>
        <taxon>Magnoliopsida</taxon>
        <taxon>eudicotyledons</taxon>
        <taxon>Gunneridae</taxon>
        <taxon>Pentapetalae</taxon>
        <taxon>asterids</taxon>
        <taxon>lamiids</taxon>
        <taxon>Solanales</taxon>
        <taxon>Solanaceae</taxon>
        <taxon>Solanoideae</taxon>
        <taxon>Solaneae</taxon>
        <taxon>Solanum</taxon>
    </lineage>
</organism>
<evidence type="ECO:0000313" key="4">
    <source>
        <dbReference type="Proteomes" id="UP001234989"/>
    </source>
</evidence>
<dbReference type="GO" id="GO:0005840">
    <property type="term" value="C:ribosome"/>
    <property type="evidence" value="ECO:0007669"/>
    <property type="project" value="InterPro"/>
</dbReference>
<dbReference type="Proteomes" id="UP001234989">
    <property type="component" value="Chromosome 4"/>
</dbReference>
<reference evidence="3" key="1">
    <citation type="submission" date="2023-08" db="EMBL/GenBank/DDBJ databases">
        <title>A de novo genome assembly of Solanum verrucosum Schlechtendal, a Mexican diploid species geographically isolated from the other diploid A-genome species in potato relatives.</title>
        <authorList>
            <person name="Hosaka K."/>
        </authorList>
    </citation>
    <scope>NUCLEOTIDE SEQUENCE</scope>
    <source>
        <tissue evidence="3">Young leaves</tissue>
    </source>
</reference>
<dbReference type="Gene3D" id="3.30.1370.30">
    <property type="match status" value="1"/>
</dbReference>
<protein>
    <recommendedName>
        <fullName evidence="2">Neprosin PEP catalytic domain-containing protein</fullName>
    </recommendedName>
</protein>
<dbReference type="PROSITE" id="PS52045">
    <property type="entry name" value="NEPROSIN_PEP_CD"/>
    <property type="match status" value="1"/>
</dbReference>
<gene>
    <name evidence="3" type="ORF">MTR67_019846</name>
</gene>
<evidence type="ECO:0000313" key="3">
    <source>
        <dbReference type="EMBL" id="WMV26461.1"/>
    </source>
</evidence>
<dbReference type="Gene3D" id="3.90.1320.10">
    <property type="entry name" value="Outer-capsid protein sigma 3, large lobe"/>
    <property type="match status" value="1"/>
</dbReference>
<dbReference type="InterPro" id="IPR035987">
    <property type="entry name" value="Ribosomal_uS8_sf"/>
</dbReference>
<feature type="chain" id="PRO_5041952704" description="Neprosin PEP catalytic domain-containing protein" evidence="1">
    <location>
        <begin position="20"/>
        <end position="394"/>
    </location>
</feature>
<dbReference type="PANTHER" id="PTHR31589">
    <property type="entry name" value="PROTEIN, PUTATIVE (DUF239)-RELATED-RELATED"/>
    <property type="match status" value="1"/>
</dbReference>
<dbReference type="InterPro" id="IPR025521">
    <property type="entry name" value="Neprosin_propep"/>
</dbReference>
<feature type="domain" description="Neprosin PEP catalytic" evidence="2">
    <location>
        <begin position="134"/>
        <end position="394"/>
    </location>
</feature>